<reference evidence="5" key="1">
    <citation type="journal article" date="2023" name="Mol. Plant Microbe Interact.">
        <title>Elucidating the Obligate Nature and Biological Capacity of an Invasive Fungal Corn Pathogen.</title>
        <authorList>
            <person name="MacCready J.S."/>
            <person name="Roggenkamp E.M."/>
            <person name="Gdanetz K."/>
            <person name="Chilvers M.I."/>
        </authorList>
    </citation>
    <scope>NUCLEOTIDE SEQUENCE</scope>
    <source>
        <strain evidence="5">PM02</strain>
    </source>
</reference>
<proteinExistence type="predicted"/>
<dbReference type="InterPro" id="IPR029063">
    <property type="entry name" value="SAM-dependent_MTases_sf"/>
</dbReference>
<dbReference type="GO" id="GO:0032259">
    <property type="term" value="P:methylation"/>
    <property type="evidence" value="ECO:0007669"/>
    <property type="project" value="UniProtKB-KW"/>
</dbReference>
<evidence type="ECO:0000313" key="6">
    <source>
        <dbReference type="Proteomes" id="UP001217918"/>
    </source>
</evidence>
<dbReference type="Gene3D" id="3.40.50.150">
    <property type="entry name" value="Vaccinia Virus protein VP39"/>
    <property type="match status" value="1"/>
</dbReference>
<evidence type="ECO:0000313" key="5">
    <source>
        <dbReference type="EMBL" id="KAK2067663.1"/>
    </source>
</evidence>
<dbReference type="Pfam" id="PF10017">
    <property type="entry name" value="Methyltransf_33"/>
    <property type="match status" value="1"/>
</dbReference>
<dbReference type="EMBL" id="JAQQPM010000001">
    <property type="protein sequence ID" value="KAK2067663.1"/>
    <property type="molecule type" value="Genomic_DNA"/>
</dbReference>
<evidence type="ECO:0000256" key="2">
    <source>
        <dbReference type="ARBA" id="ARBA00022679"/>
    </source>
</evidence>
<dbReference type="InterPro" id="IPR019257">
    <property type="entry name" value="MeTrfase_dom"/>
</dbReference>
<dbReference type="NCBIfam" id="TIGR03439">
    <property type="entry name" value="methyl_EasF"/>
    <property type="match status" value="1"/>
</dbReference>
<name>A0AAD9HYB5_9PEZI</name>
<comment type="caution">
    <text evidence="5">The sequence shown here is derived from an EMBL/GenBank/DDBJ whole genome shotgun (WGS) entry which is preliminary data.</text>
</comment>
<evidence type="ECO:0000256" key="3">
    <source>
        <dbReference type="ARBA" id="ARBA00022691"/>
    </source>
</evidence>
<dbReference type="PANTHER" id="PTHR43397">
    <property type="entry name" value="ERGOTHIONEINE BIOSYNTHESIS PROTEIN 1"/>
    <property type="match status" value="1"/>
</dbReference>
<protein>
    <recommendedName>
        <fullName evidence="4">Histidine-specific methyltransferase SAM-dependent domain-containing protein</fullName>
    </recommendedName>
</protein>
<dbReference type="PANTHER" id="PTHR43397:SF1">
    <property type="entry name" value="ERGOTHIONEINE BIOSYNTHESIS PROTEIN 1"/>
    <property type="match status" value="1"/>
</dbReference>
<gene>
    <name evidence="5" type="ORF">P8C59_001378</name>
</gene>
<evidence type="ECO:0000259" key="4">
    <source>
        <dbReference type="Pfam" id="PF10017"/>
    </source>
</evidence>
<dbReference type="GO" id="GO:0008168">
    <property type="term" value="F:methyltransferase activity"/>
    <property type="evidence" value="ECO:0007669"/>
    <property type="project" value="UniProtKB-KW"/>
</dbReference>
<keyword evidence="6" id="KW-1185">Reference proteome</keyword>
<dbReference type="AlphaFoldDB" id="A0AAD9HYB5"/>
<dbReference type="Proteomes" id="UP001217918">
    <property type="component" value="Unassembled WGS sequence"/>
</dbReference>
<dbReference type="InterPro" id="IPR051128">
    <property type="entry name" value="EgtD_Methyltrsf_superfamily"/>
</dbReference>
<feature type="domain" description="Histidine-specific methyltransferase SAM-dependent" evidence="4">
    <location>
        <begin position="75"/>
        <end position="268"/>
    </location>
</feature>
<sequence length="277" mass="31062">MSGYDKAEKIEQPYAVGGHTLHITHPAPLSATSNRNEEDMAVTKDTAHSNIIDIRHRALETKLKDELLSLFQVNHGPRKLPTMLLYDVKGLQLFEEITYLDEYYLTNDEIAILRESADAIAKGIPSGAMMMELGSGNLRKVTLLLQALEKAKKDVTYYALDLSRPELERTLAELPVYQHVKCHGLLGTFDDGREWLKDPANLTQHKCILSLGSSIGNFTRHEASDFLRHFAQVLGHGDTMLIGLDSCQDPAKVFHAYNDKHGTTHQWASPVRSMNMP</sequence>
<keyword evidence="3" id="KW-0949">S-adenosyl-L-methionine</keyword>
<keyword evidence="2" id="KW-0808">Transferase</keyword>
<organism evidence="5 6">
    <name type="scientific">Phyllachora maydis</name>
    <dbReference type="NCBI Taxonomy" id="1825666"/>
    <lineage>
        <taxon>Eukaryota</taxon>
        <taxon>Fungi</taxon>
        <taxon>Dikarya</taxon>
        <taxon>Ascomycota</taxon>
        <taxon>Pezizomycotina</taxon>
        <taxon>Sordariomycetes</taxon>
        <taxon>Sordariomycetidae</taxon>
        <taxon>Phyllachorales</taxon>
        <taxon>Phyllachoraceae</taxon>
        <taxon>Phyllachora</taxon>
    </lineage>
</organism>
<keyword evidence="1" id="KW-0489">Methyltransferase</keyword>
<evidence type="ECO:0000256" key="1">
    <source>
        <dbReference type="ARBA" id="ARBA00022603"/>
    </source>
</evidence>
<accession>A0AAD9HYB5</accession>
<dbReference type="InterPro" id="IPR017805">
    <property type="entry name" value="SAM_MeTrfase_EasF-type_put"/>
</dbReference>